<feature type="transmembrane region" description="Helical" evidence="1">
    <location>
        <begin position="91"/>
        <end position="114"/>
    </location>
</feature>
<protein>
    <submittedName>
        <fullName evidence="2">Uncharacterized protein</fullName>
    </submittedName>
</protein>
<evidence type="ECO:0000313" key="2">
    <source>
        <dbReference type="EMBL" id="CAK9183113.1"/>
    </source>
</evidence>
<dbReference type="InterPro" id="IPR052957">
    <property type="entry name" value="Auxin_embryo_med"/>
</dbReference>
<gene>
    <name evidence="2" type="ORF">ILEXP_LOCUS53352</name>
</gene>
<dbReference type="InterPro" id="IPR036890">
    <property type="entry name" value="HATPase_C_sf"/>
</dbReference>
<name>A0ABC8UQ16_9AQUA</name>
<sequence length="128" mass="13866">MELIQNAEDNEYVPGVRPTLEFVFTTTDVTGTGSPATLLVFNNEVGFTKANIDSLCSIGQSTKKNKRRQGFIGEKGWSPLLPKANNGGYKVAIVLHALVSTATGFFFLSCLATFDVWPLTLPALARDP</sequence>
<reference evidence="2 3" key="1">
    <citation type="submission" date="2024-02" db="EMBL/GenBank/DDBJ databases">
        <authorList>
            <person name="Vignale AGUSTIN F."/>
            <person name="Sosa J E."/>
            <person name="Modenutti C."/>
        </authorList>
    </citation>
    <scope>NUCLEOTIDE SEQUENCE [LARGE SCALE GENOMIC DNA]</scope>
</reference>
<accession>A0ABC8UQ16</accession>
<evidence type="ECO:0000313" key="3">
    <source>
        <dbReference type="Proteomes" id="UP001642360"/>
    </source>
</evidence>
<dbReference type="PANTHER" id="PTHR32387:SF11">
    <property type="entry name" value="PROTEIN NO VEIN C-TERMINAL DOMAIN-CONTAINING PROTEIN"/>
    <property type="match status" value="1"/>
</dbReference>
<keyword evidence="1" id="KW-0812">Transmembrane</keyword>
<keyword evidence="1" id="KW-0472">Membrane</keyword>
<dbReference type="Proteomes" id="UP001642360">
    <property type="component" value="Unassembled WGS sequence"/>
</dbReference>
<comment type="caution">
    <text evidence="2">The sequence shown here is derived from an EMBL/GenBank/DDBJ whole genome shotgun (WGS) entry which is preliminary data.</text>
</comment>
<keyword evidence="3" id="KW-1185">Reference proteome</keyword>
<dbReference type="SUPFAM" id="SSF55874">
    <property type="entry name" value="ATPase domain of HSP90 chaperone/DNA topoisomerase II/histidine kinase"/>
    <property type="match status" value="1"/>
</dbReference>
<dbReference type="AlphaFoldDB" id="A0ABC8UQ16"/>
<evidence type="ECO:0000256" key="1">
    <source>
        <dbReference type="SAM" id="Phobius"/>
    </source>
</evidence>
<dbReference type="PANTHER" id="PTHR32387">
    <property type="entry name" value="WU:FJ29H11"/>
    <property type="match status" value="1"/>
</dbReference>
<proteinExistence type="predicted"/>
<organism evidence="2 3">
    <name type="scientific">Ilex paraguariensis</name>
    <name type="common">yerba mate</name>
    <dbReference type="NCBI Taxonomy" id="185542"/>
    <lineage>
        <taxon>Eukaryota</taxon>
        <taxon>Viridiplantae</taxon>
        <taxon>Streptophyta</taxon>
        <taxon>Embryophyta</taxon>
        <taxon>Tracheophyta</taxon>
        <taxon>Spermatophyta</taxon>
        <taxon>Magnoliopsida</taxon>
        <taxon>eudicotyledons</taxon>
        <taxon>Gunneridae</taxon>
        <taxon>Pentapetalae</taxon>
        <taxon>asterids</taxon>
        <taxon>campanulids</taxon>
        <taxon>Aquifoliales</taxon>
        <taxon>Aquifoliaceae</taxon>
        <taxon>Ilex</taxon>
    </lineage>
</organism>
<dbReference type="EMBL" id="CAUOFW020008513">
    <property type="protein sequence ID" value="CAK9183113.1"/>
    <property type="molecule type" value="Genomic_DNA"/>
</dbReference>
<keyword evidence="1" id="KW-1133">Transmembrane helix</keyword>